<comment type="caution">
    <text evidence="1">The sequence shown here is derived from an EMBL/GenBank/DDBJ whole genome shotgun (WGS) entry which is preliminary data.</text>
</comment>
<accession>A0ABD3NL31</accession>
<dbReference type="Proteomes" id="UP001530400">
    <property type="component" value="Unassembled WGS sequence"/>
</dbReference>
<dbReference type="Pfam" id="PF13450">
    <property type="entry name" value="NAD_binding_8"/>
    <property type="match status" value="1"/>
</dbReference>
<dbReference type="AlphaFoldDB" id="A0ABD3NL31"/>
<organism evidence="1 2">
    <name type="scientific">Cyclotella atomus</name>
    <dbReference type="NCBI Taxonomy" id="382360"/>
    <lineage>
        <taxon>Eukaryota</taxon>
        <taxon>Sar</taxon>
        <taxon>Stramenopiles</taxon>
        <taxon>Ochrophyta</taxon>
        <taxon>Bacillariophyta</taxon>
        <taxon>Coscinodiscophyceae</taxon>
        <taxon>Thalassiosirophycidae</taxon>
        <taxon>Stephanodiscales</taxon>
        <taxon>Stephanodiscaceae</taxon>
        <taxon>Cyclotella</taxon>
    </lineage>
</organism>
<reference evidence="1 2" key="1">
    <citation type="submission" date="2024-10" db="EMBL/GenBank/DDBJ databases">
        <title>Updated reference genomes for cyclostephanoid diatoms.</title>
        <authorList>
            <person name="Roberts W.R."/>
            <person name="Alverson A.J."/>
        </authorList>
    </citation>
    <scope>NUCLEOTIDE SEQUENCE [LARGE SCALE GENOMIC DNA]</scope>
    <source>
        <strain evidence="1 2">AJA010-31</strain>
    </source>
</reference>
<protein>
    <recommendedName>
        <fullName evidence="3">Amine oxidase</fullName>
    </recommendedName>
</protein>
<sequence>MATKPKAIAIIGGGIAGATAAQTLSKYANLTIHLFDQGRRGVGGRTSSRSVASESDVDMKWDHGCQFFRADTPQFQKILHGWVEKGFVKEWKGNFVSSASLSTDREFFGLPSHPPFFVGSDGMQSIAQNVLKEVHHSMINSTTSSSLQFTGTRVSQMERDETTKLWRLFGTTGDTAYHDTPEALVRRIEDGMYQIGEDDGYDAVILTDVSSSFESWHRASAGVPEDFAKRVRERVGARVPLFAAMIAFDKGSNIPFDAASFDDSIIWFAAKSNSKPGTKGCYECWTLISTPEYAMKQIEETPMQDPQTGEFIPQSSYYLTTVPGPDLVNAFNAQLCNESGVLGSEMLDKLPNIIHLDAQRWGSAMPCHRHLDVTSTTRKIIAIVPYDSARHSLAPTKLERNGSSFLVDGDLMLLQAGDMMSSHTPGFEGAVLSGHDAAECVYKMLQSSESKVV</sequence>
<dbReference type="SUPFAM" id="SSF51905">
    <property type="entry name" value="FAD/NAD(P)-binding domain"/>
    <property type="match status" value="1"/>
</dbReference>
<dbReference type="EMBL" id="JALLPJ020001097">
    <property type="protein sequence ID" value="KAL3776472.1"/>
    <property type="molecule type" value="Genomic_DNA"/>
</dbReference>
<dbReference type="Gene3D" id="3.90.660.10">
    <property type="match status" value="1"/>
</dbReference>
<name>A0ABD3NL31_9STRA</name>
<dbReference type="InterPro" id="IPR036188">
    <property type="entry name" value="FAD/NAD-bd_sf"/>
</dbReference>
<evidence type="ECO:0000313" key="1">
    <source>
        <dbReference type="EMBL" id="KAL3776472.1"/>
    </source>
</evidence>
<evidence type="ECO:0000313" key="2">
    <source>
        <dbReference type="Proteomes" id="UP001530400"/>
    </source>
</evidence>
<dbReference type="PANTHER" id="PTHR16128:SF5">
    <property type="entry name" value="FAD_NAD(P)-BINDING OXIDOREDUCTASE FAMILY PROTEIN"/>
    <property type="match status" value="1"/>
</dbReference>
<gene>
    <name evidence="1" type="ORF">ACHAWO_007552</name>
</gene>
<dbReference type="PANTHER" id="PTHR16128">
    <property type="entry name" value="FAD/NAD(P)-BINDING OXIDOREDUCTASE FAMILY PROTEIN"/>
    <property type="match status" value="1"/>
</dbReference>
<dbReference type="Gene3D" id="3.50.50.60">
    <property type="entry name" value="FAD/NAD(P)-binding domain"/>
    <property type="match status" value="1"/>
</dbReference>
<proteinExistence type="predicted"/>
<evidence type="ECO:0008006" key="3">
    <source>
        <dbReference type="Google" id="ProtNLM"/>
    </source>
</evidence>
<keyword evidence="2" id="KW-1185">Reference proteome</keyword>